<name>A0A4U5MCR1_STECR</name>
<keyword evidence="3" id="KW-1185">Reference proteome</keyword>
<reference evidence="2 3" key="1">
    <citation type="journal article" date="2015" name="Genome Biol.">
        <title>Comparative genomics of Steinernema reveals deeply conserved gene regulatory networks.</title>
        <authorList>
            <person name="Dillman A.R."/>
            <person name="Macchietto M."/>
            <person name="Porter C.F."/>
            <person name="Rogers A."/>
            <person name="Williams B."/>
            <person name="Antoshechkin I."/>
            <person name="Lee M.M."/>
            <person name="Goodwin Z."/>
            <person name="Lu X."/>
            <person name="Lewis E.E."/>
            <person name="Goodrich-Blair H."/>
            <person name="Stock S.P."/>
            <person name="Adams B.J."/>
            <person name="Sternberg P.W."/>
            <person name="Mortazavi A."/>
        </authorList>
    </citation>
    <scope>NUCLEOTIDE SEQUENCE [LARGE SCALE GENOMIC DNA]</scope>
    <source>
        <strain evidence="2 3">ALL</strain>
    </source>
</reference>
<keyword evidence="1" id="KW-1133">Transmembrane helix</keyword>
<protein>
    <submittedName>
        <fullName evidence="2">Uncharacterized protein</fullName>
    </submittedName>
</protein>
<keyword evidence="1" id="KW-0812">Transmembrane</keyword>
<evidence type="ECO:0000313" key="2">
    <source>
        <dbReference type="EMBL" id="TKR66906.1"/>
    </source>
</evidence>
<accession>A0A4U5MCR1</accession>
<dbReference type="AlphaFoldDB" id="A0A4U5MCR1"/>
<evidence type="ECO:0000313" key="3">
    <source>
        <dbReference type="Proteomes" id="UP000298663"/>
    </source>
</evidence>
<evidence type="ECO:0000256" key="1">
    <source>
        <dbReference type="SAM" id="Phobius"/>
    </source>
</evidence>
<comment type="caution">
    <text evidence="2">The sequence shown here is derived from an EMBL/GenBank/DDBJ whole genome shotgun (WGS) entry which is preliminary data.</text>
</comment>
<keyword evidence="1" id="KW-0472">Membrane</keyword>
<dbReference type="Proteomes" id="UP000298663">
    <property type="component" value="Unassembled WGS sequence"/>
</dbReference>
<sequence>MTAHPRWLEAQSSLCHGLTILRVLQFCVFVLLLRTKMQVPQKLQKSFRLAKIGVVGMWSIGCGGCCARRPPWRRRIQSR</sequence>
<proteinExistence type="predicted"/>
<organism evidence="2 3">
    <name type="scientific">Steinernema carpocapsae</name>
    <name type="common">Entomopathogenic nematode</name>
    <dbReference type="NCBI Taxonomy" id="34508"/>
    <lineage>
        <taxon>Eukaryota</taxon>
        <taxon>Metazoa</taxon>
        <taxon>Ecdysozoa</taxon>
        <taxon>Nematoda</taxon>
        <taxon>Chromadorea</taxon>
        <taxon>Rhabditida</taxon>
        <taxon>Tylenchina</taxon>
        <taxon>Panagrolaimomorpha</taxon>
        <taxon>Strongyloidoidea</taxon>
        <taxon>Steinernematidae</taxon>
        <taxon>Steinernema</taxon>
    </lineage>
</organism>
<reference evidence="2 3" key="2">
    <citation type="journal article" date="2019" name="G3 (Bethesda)">
        <title>Hybrid Assembly of the Genome of the Entomopathogenic Nematode Steinernema carpocapsae Identifies the X-Chromosome.</title>
        <authorList>
            <person name="Serra L."/>
            <person name="Macchietto M."/>
            <person name="Macias-Munoz A."/>
            <person name="McGill C.J."/>
            <person name="Rodriguez I.M."/>
            <person name="Rodriguez B."/>
            <person name="Murad R."/>
            <person name="Mortazavi A."/>
        </authorList>
    </citation>
    <scope>NUCLEOTIDE SEQUENCE [LARGE SCALE GENOMIC DNA]</scope>
    <source>
        <strain evidence="2 3">ALL</strain>
    </source>
</reference>
<feature type="transmembrane region" description="Helical" evidence="1">
    <location>
        <begin position="14"/>
        <end position="33"/>
    </location>
</feature>
<dbReference type="EMBL" id="AZBU02000008">
    <property type="protein sequence ID" value="TKR66906.1"/>
    <property type="molecule type" value="Genomic_DNA"/>
</dbReference>
<gene>
    <name evidence="2" type="ORF">L596_023133</name>
</gene>